<protein>
    <submittedName>
        <fullName evidence="2">Uncharacterized protein</fullName>
    </submittedName>
</protein>
<dbReference type="EMBL" id="CP148074">
    <property type="protein sequence ID" value="WXL27749.1"/>
    <property type="molecule type" value="Genomic_DNA"/>
</dbReference>
<evidence type="ECO:0000256" key="1">
    <source>
        <dbReference type="SAM" id="MobiDB-lite"/>
    </source>
</evidence>
<accession>A0ABZ2RL36</accession>
<name>A0ABZ2RL36_ECTME</name>
<feature type="region of interest" description="Disordered" evidence="1">
    <location>
        <begin position="105"/>
        <end position="125"/>
    </location>
</feature>
<proteinExistence type="predicted"/>
<reference evidence="2 3" key="1">
    <citation type="submission" date="2024-03" db="EMBL/GenBank/DDBJ databases">
        <title>Complete genome of BD2.</title>
        <authorList>
            <person name="Cao G."/>
        </authorList>
    </citation>
    <scope>NUCLEOTIDE SEQUENCE [LARGE SCALE GENOMIC DNA]</scope>
    <source>
        <strain evidence="2 3">BD2</strain>
    </source>
</reference>
<organism evidence="2 3">
    <name type="scientific">Ectopseudomonas mendocina</name>
    <name type="common">Pseudomonas mendocina</name>
    <dbReference type="NCBI Taxonomy" id="300"/>
    <lineage>
        <taxon>Bacteria</taxon>
        <taxon>Pseudomonadati</taxon>
        <taxon>Pseudomonadota</taxon>
        <taxon>Gammaproteobacteria</taxon>
        <taxon>Pseudomonadales</taxon>
        <taxon>Pseudomonadaceae</taxon>
        <taxon>Ectopseudomonas</taxon>
    </lineage>
</organism>
<sequence length="125" mass="13828">MQINLMRALVLLSLAVISSVFGWQMHVWKVGYDEAAQLKADQAQEKLARELVSQVAEKTTEAIAGIKVTNTTIYQRTRQEVVREPMDPNCRIPASWMHNINAARAGELRPEPSGVVPRSTAGASK</sequence>
<evidence type="ECO:0000313" key="3">
    <source>
        <dbReference type="Proteomes" id="UP001476583"/>
    </source>
</evidence>
<gene>
    <name evidence="2" type="ORF">WG219_09980</name>
</gene>
<keyword evidence="3" id="KW-1185">Reference proteome</keyword>
<evidence type="ECO:0000313" key="2">
    <source>
        <dbReference type="EMBL" id="WXL27749.1"/>
    </source>
</evidence>
<dbReference type="Proteomes" id="UP001476583">
    <property type="component" value="Chromosome"/>
</dbReference>